<feature type="region of interest" description="Disordered" evidence="1">
    <location>
        <begin position="1"/>
        <end position="56"/>
    </location>
</feature>
<proteinExistence type="predicted"/>
<protein>
    <submittedName>
        <fullName evidence="2">Uncharacterized protein</fullName>
    </submittedName>
</protein>
<comment type="caution">
    <text evidence="2">The sequence shown here is derived from an EMBL/GenBank/DDBJ whole genome shotgun (WGS) entry which is preliminary data.</text>
</comment>
<dbReference type="EMBL" id="BMAV01009232">
    <property type="protein sequence ID" value="GFY53376.1"/>
    <property type="molecule type" value="Genomic_DNA"/>
</dbReference>
<sequence>NDVSEIVDSERGRVGTSEDKTAQTSTSGLIPSSPRSALEGRLPGDAVPPSHQVTTC</sequence>
<evidence type="ECO:0000256" key="1">
    <source>
        <dbReference type="SAM" id="MobiDB-lite"/>
    </source>
</evidence>
<feature type="non-terminal residue" evidence="2">
    <location>
        <position position="1"/>
    </location>
</feature>
<evidence type="ECO:0000313" key="2">
    <source>
        <dbReference type="EMBL" id="GFY53376.1"/>
    </source>
</evidence>
<dbReference type="AlphaFoldDB" id="A0A8X6XHS4"/>
<dbReference type="Proteomes" id="UP000886998">
    <property type="component" value="Unassembled WGS sequence"/>
</dbReference>
<feature type="compositionally biased region" description="Basic and acidic residues" evidence="1">
    <location>
        <begin position="8"/>
        <end position="21"/>
    </location>
</feature>
<keyword evidence="3" id="KW-1185">Reference proteome</keyword>
<gene>
    <name evidence="2" type="ORF">TNIN_153631</name>
</gene>
<feature type="compositionally biased region" description="Polar residues" evidence="1">
    <location>
        <begin position="22"/>
        <end position="35"/>
    </location>
</feature>
<organism evidence="2 3">
    <name type="scientific">Trichonephila inaurata madagascariensis</name>
    <dbReference type="NCBI Taxonomy" id="2747483"/>
    <lineage>
        <taxon>Eukaryota</taxon>
        <taxon>Metazoa</taxon>
        <taxon>Ecdysozoa</taxon>
        <taxon>Arthropoda</taxon>
        <taxon>Chelicerata</taxon>
        <taxon>Arachnida</taxon>
        <taxon>Araneae</taxon>
        <taxon>Araneomorphae</taxon>
        <taxon>Entelegynae</taxon>
        <taxon>Araneoidea</taxon>
        <taxon>Nephilidae</taxon>
        <taxon>Trichonephila</taxon>
        <taxon>Trichonephila inaurata</taxon>
    </lineage>
</organism>
<reference evidence="2" key="1">
    <citation type="submission" date="2020-08" db="EMBL/GenBank/DDBJ databases">
        <title>Multicomponent nature underlies the extraordinary mechanical properties of spider dragline silk.</title>
        <authorList>
            <person name="Kono N."/>
            <person name="Nakamura H."/>
            <person name="Mori M."/>
            <person name="Yoshida Y."/>
            <person name="Ohtoshi R."/>
            <person name="Malay A.D."/>
            <person name="Moran D.A.P."/>
            <person name="Tomita M."/>
            <person name="Numata K."/>
            <person name="Arakawa K."/>
        </authorList>
    </citation>
    <scope>NUCLEOTIDE SEQUENCE</scope>
</reference>
<accession>A0A8X6XHS4</accession>
<evidence type="ECO:0000313" key="3">
    <source>
        <dbReference type="Proteomes" id="UP000886998"/>
    </source>
</evidence>
<name>A0A8X6XHS4_9ARAC</name>